<gene>
    <name evidence="4" type="ORF">MGAL_10B056810</name>
</gene>
<dbReference type="SUPFAM" id="SSF57756">
    <property type="entry name" value="Retrovirus zinc finger-like domains"/>
    <property type="match status" value="1"/>
</dbReference>
<comment type="caution">
    <text evidence="4">The sequence shown here is derived from an EMBL/GenBank/DDBJ whole genome shotgun (WGS) entry which is preliminary data.</text>
</comment>
<keyword evidence="1" id="KW-0863">Zinc-finger</keyword>
<accession>A0A8B6GQG3</accession>
<keyword evidence="1" id="KW-0479">Metal-binding</keyword>
<dbReference type="InterPro" id="IPR036875">
    <property type="entry name" value="Znf_CCHC_sf"/>
</dbReference>
<feature type="compositionally biased region" description="Polar residues" evidence="2">
    <location>
        <begin position="83"/>
        <end position="96"/>
    </location>
</feature>
<feature type="region of interest" description="Disordered" evidence="2">
    <location>
        <begin position="83"/>
        <end position="103"/>
    </location>
</feature>
<dbReference type="AlphaFoldDB" id="A0A8B6GQG3"/>
<dbReference type="GO" id="GO:0008270">
    <property type="term" value="F:zinc ion binding"/>
    <property type="evidence" value="ECO:0007669"/>
    <property type="project" value="UniProtKB-KW"/>
</dbReference>
<proteinExistence type="predicted"/>
<dbReference type="Proteomes" id="UP000596742">
    <property type="component" value="Unassembled WGS sequence"/>
</dbReference>
<evidence type="ECO:0000313" key="4">
    <source>
        <dbReference type="EMBL" id="VDI67042.1"/>
    </source>
</evidence>
<evidence type="ECO:0000259" key="3">
    <source>
        <dbReference type="PROSITE" id="PS50158"/>
    </source>
</evidence>
<dbReference type="EMBL" id="UYJE01008761">
    <property type="protein sequence ID" value="VDI67042.1"/>
    <property type="molecule type" value="Genomic_DNA"/>
</dbReference>
<dbReference type="Gene3D" id="4.10.60.10">
    <property type="entry name" value="Zinc finger, CCHC-type"/>
    <property type="match status" value="1"/>
</dbReference>
<keyword evidence="5" id="KW-1185">Reference proteome</keyword>
<dbReference type="OrthoDB" id="6179162at2759"/>
<reference evidence="4" key="1">
    <citation type="submission" date="2018-11" db="EMBL/GenBank/DDBJ databases">
        <authorList>
            <person name="Alioto T."/>
            <person name="Alioto T."/>
        </authorList>
    </citation>
    <scope>NUCLEOTIDE SEQUENCE</scope>
</reference>
<sequence>MKCNKCLDEGHTANTIPNGWCKNCGQLGHRQYECDKHSNGEFEEDNTYMTNMACVCNPDVFHGSENYEQTNKLIEDNDVSFQDSDIDSKISTNPLLNTKGKSR</sequence>
<dbReference type="PROSITE" id="PS50158">
    <property type="entry name" value="ZF_CCHC"/>
    <property type="match status" value="1"/>
</dbReference>
<feature type="domain" description="CCHC-type" evidence="3">
    <location>
        <begin position="21"/>
        <end position="36"/>
    </location>
</feature>
<evidence type="ECO:0000313" key="5">
    <source>
        <dbReference type="Proteomes" id="UP000596742"/>
    </source>
</evidence>
<dbReference type="GO" id="GO:0003676">
    <property type="term" value="F:nucleic acid binding"/>
    <property type="evidence" value="ECO:0007669"/>
    <property type="project" value="InterPro"/>
</dbReference>
<dbReference type="Pfam" id="PF00098">
    <property type="entry name" value="zf-CCHC"/>
    <property type="match status" value="1"/>
</dbReference>
<dbReference type="InterPro" id="IPR001878">
    <property type="entry name" value="Znf_CCHC"/>
</dbReference>
<name>A0A8B6GQG3_MYTGA</name>
<organism evidence="4 5">
    <name type="scientific">Mytilus galloprovincialis</name>
    <name type="common">Mediterranean mussel</name>
    <dbReference type="NCBI Taxonomy" id="29158"/>
    <lineage>
        <taxon>Eukaryota</taxon>
        <taxon>Metazoa</taxon>
        <taxon>Spiralia</taxon>
        <taxon>Lophotrochozoa</taxon>
        <taxon>Mollusca</taxon>
        <taxon>Bivalvia</taxon>
        <taxon>Autobranchia</taxon>
        <taxon>Pteriomorphia</taxon>
        <taxon>Mytilida</taxon>
        <taxon>Mytiloidea</taxon>
        <taxon>Mytilidae</taxon>
        <taxon>Mytilinae</taxon>
        <taxon>Mytilus</taxon>
    </lineage>
</organism>
<keyword evidence="1" id="KW-0862">Zinc</keyword>
<evidence type="ECO:0000256" key="2">
    <source>
        <dbReference type="SAM" id="MobiDB-lite"/>
    </source>
</evidence>
<protein>
    <recommendedName>
        <fullName evidence="3">CCHC-type domain-containing protein</fullName>
    </recommendedName>
</protein>
<evidence type="ECO:0000256" key="1">
    <source>
        <dbReference type="PROSITE-ProRule" id="PRU00047"/>
    </source>
</evidence>